<keyword evidence="4 5" id="KW-0472">Membrane</keyword>
<dbReference type="Pfam" id="PF00083">
    <property type="entry name" value="Sugar_tr"/>
    <property type="match status" value="1"/>
</dbReference>
<evidence type="ECO:0000256" key="6">
    <source>
        <dbReference type="SAM" id="SignalP"/>
    </source>
</evidence>
<evidence type="ECO:0000256" key="2">
    <source>
        <dbReference type="ARBA" id="ARBA00022692"/>
    </source>
</evidence>
<evidence type="ECO:0000313" key="8">
    <source>
        <dbReference type="Proteomes" id="UP000289152"/>
    </source>
</evidence>
<comment type="subcellular location">
    <subcellularLocation>
        <location evidence="1">Membrane</location>
    </subcellularLocation>
</comment>
<feature type="transmembrane region" description="Helical" evidence="5">
    <location>
        <begin position="65"/>
        <end position="87"/>
    </location>
</feature>
<protein>
    <submittedName>
        <fullName evidence="7">Uncharacterized protein</fullName>
    </submittedName>
</protein>
<dbReference type="AlphaFoldDB" id="A0A4Q1BK54"/>
<evidence type="ECO:0000256" key="5">
    <source>
        <dbReference type="SAM" id="Phobius"/>
    </source>
</evidence>
<keyword evidence="8" id="KW-1185">Reference proteome</keyword>
<organism evidence="7 8">
    <name type="scientific">Tremella mesenterica</name>
    <name type="common">Jelly fungus</name>
    <dbReference type="NCBI Taxonomy" id="5217"/>
    <lineage>
        <taxon>Eukaryota</taxon>
        <taxon>Fungi</taxon>
        <taxon>Dikarya</taxon>
        <taxon>Basidiomycota</taxon>
        <taxon>Agaricomycotina</taxon>
        <taxon>Tremellomycetes</taxon>
        <taxon>Tremellales</taxon>
        <taxon>Tremellaceae</taxon>
        <taxon>Tremella</taxon>
    </lineage>
</organism>
<proteinExistence type="predicted"/>
<comment type="caution">
    <text evidence="7">The sequence shown here is derived from an EMBL/GenBank/DDBJ whole genome shotgun (WGS) entry which is preliminary data.</text>
</comment>
<dbReference type="InterPro" id="IPR005828">
    <property type="entry name" value="MFS_sugar_transport-like"/>
</dbReference>
<evidence type="ECO:0000256" key="4">
    <source>
        <dbReference type="ARBA" id="ARBA00023136"/>
    </source>
</evidence>
<gene>
    <name evidence="7" type="ORF">M231_04615</name>
</gene>
<keyword evidence="2 5" id="KW-0812">Transmembrane</keyword>
<feature type="chain" id="PRO_5020496854" evidence="6">
    <location>
        <begin position="20"/>
        <end position="96"/>
    </location>
</feature>
<dbReference type="GO" id="GO:0016020">
    <property type="term" value="C:membrane"/>
    <property type="evidence" value="ECO:0007669"/>
    <property type="project" value="UniProtKB-SubCell"/>
</dbReference>
<reference evidence="7 8" key="1">
    <citation type="submission" date="2016-06" db="EMBL/GenBank/DDBJ databases">
        <title>Evolution of pathogenesis and genome organization in the Tremellales.</title>
        <authorList>
            <person name="Cuomo C."/>
            <person name="Litvintseva A."/>
            <person name="Heitman J."/>
            <person name="Chen Y."/>
            <person name="Sun S."/>
            <person name="Springer D."/>
            <person name="Dromer F."/>
            <person name="Young S."/>
            <person name="Zeng Q."/>
            <person name="Chapman S."/>
            <person name="Gujja S."/>
            <person name="Saif S."/>
            <person name="Birren B."/>
        </authorList>
    </citation>
    <scope>NUCLEOTIDE SEQUENCE [LARGE SCALE GENOMIC DNA]</scope>
    <source>
        <strain evidence="7 8">ATCC 28783</strain>
    </source>
</reference>
<dbReference type="VEuPathDB" id="FungiDB:TREMEDRAFT_62650"/>
<dbReference type="InParanoid" id="A0A4Q1BK54"/>
<evidence type="ECO:0000313" key="7">
    <source>
        <dbReference type="EMBL" id="RXK38056.1"/>
    </source>
</evidence>
<dbReference type="Proteomes" id="UP000289152">
    <property type="component" value="Unassembled WGS sequence"/>
</dbReference>
<feature type="signal peptide" evidence="6">
    <location>
        <begin position="1"/>
        <end position="19"/>
    </location>
</feature>
<dbReference type="EMBL" id="SDIL01000054">
    <property type="protein sequence ID" value="RXK38056.1"/>
    <property type="molecule type" value="Genomic_DNA"/>
</dbReference>
<keyword evidence="3 5" id="KW-1133">Transmembrane helix</keyword>
<feature type="transmembrane region" description="Helical" evidence="5">
    <location>
        <begin position="30"/>
        <end position="53"/>
    </location>
</feature>
<name>A0A4Q1BK54_TREME</name>
<dbReference type="OrthoDB" id="4362565at2759"/>
<evidence type="ECO:0000256" key="1">
    <source>
        <dbReference type="ARBA" id="ARBA00004370"/>
    </source>
</evidence>
<sequence>MWGCVAMLVFNIGLGATGSADTPSSHSAALAMIILWIISYGLSTAPIGFASAGETSTPRLRAKTTSFNLTVFAAVYLIFQWTVPYMIAPDAANLGV</sequence>
<dbReference type="Gene3D" id="1.20.1250.20">
    <property type="entry name" value="MFS general substrate transporter like domains"/>
    <property type="match status" value="1"/>
</dbReference>
<keyword evidence="6" id="KW-0732">Signal</keyword>
<dbReference type="GO" id="GO:0022857">
    <property type="term" value="F:transmembrane transporter activity"/>
    <property type="evidence" value="ECO:0007669"/>
    <property type="project" value="InterPro"/>
</dbReference>
<evidence type="ECO:0000256" key="3">
    <source>
        <dbReference type="ARBA" id="ARBA00022989"/>
    </source>
</evidence>
<dbReference type="InterPro" id="IPR036259">
    <property type="entry name" value="MFS_trans_sf"/>
</dbReference>
<accession>A0A4Q1BK54</accession>